<organism evidence="4 5">
    <name type="scientific">Allofranklinella schreckenbergeri</name>
    <dbReference type="NCBI Taxonomy" id="1076744"/>
    <lineage>
        <taxon>Bacteria</taxon>
        <taxon>Pseudomonadati</taxon>
        <taxon>Pseudomonadota</taxon>
        <taxon>Betaproteobacteria</taxon>
        <taxon>Burkholderiales</taxon>
        <taxon>Comamonadaceae</taxon>
        <taxon>Allofranklinella</taxon>
    </lineage>
</organism>
<feature type="chain" id="PRO_5018273836" evidence="2">
    <location>
        <begin position="30"/>
        <end position="727"/>
    </location>
</feature>
<dbReference type="Pfam" id="PF07603">
    <property type="entry name" value="Lcl_C"/>
    <property type="match status" value="2"/>
</dbReference>
<feature type="region of interest" description="Disordered" evidence="1">
    <location>
        <begin position="306"/>
        <end position="349"/>
    </location>
</feature>
<evidence type="ECO:0000259" key="3">
    <source>
        <dbReference type="Pfam" id="PF07603"/>
    </source>
</evidence>
<dbReference type="RefSeq" id="WP_122253587.1">
    <property type="nucleotide sequence ID" value="NZ_RDQL01000003.1"/>
</dbReference>
<keyword evidence="2" id="KW-0732">Signal</keyword>
<feature type="domain" description="Lcl C-terminal" evidence="3">
    <location>
        <begin position="397"/>
        <end position="555"/>
    </location>
</feature>
<evidence type="ECO:0000313" key="4">
    <source>
        <dbReference type="EMBL" id="RMX01778.1"/>
    </source>
</evidence>
<evidence type="ECO:0000313" key="5">
    <source>
        <dbReference type="Proteomes" id="UP000267035"/>
    </source>
</evidence>
<accession>A0A3M6QFA1</accession>
<keyword evidence="5" id="KW-1185">Reference proteome</keyword>
<dbReference type="InterPro" id="IPR011460">
    <property type="entry name" value="Lcl_C"/>
</dbReference>
<protein>
    <submittedName>
        <fullName evidence="4">DUF1566 domain-containing protein</fullName>
    </submittedName>
</protein>
<sequence length="727" mass="78265">MSTVPPFRPHWLGTAVLSAGLALAAQASAAEPVTVATCAAVPLPAAYQPIQEVYLAFYLRPGDPGGLRYWSGEAGGDISRILAQFGQSEEAERLYGKITAATVGDAIDRIYQALFGVLPDKPGRDYYIGEFTAGRASAADLAYRILKGAQNDDKRAIESKLAAANFFSRTVDADLDGNGQQVTYDRQDEATVRGWMREIVAGKVPTPEQASRFIREKVAAASDPLNSHALAPRLSGFSPSAVQVGQSVDFTVQGQALPSVASLNISGVQCDDPAKVQCDGSGFVQRCAIVGDAGDRVVRLHTNMHSGATIDSPKPLKVTSQGTQPQPPSTSGKLPHSGTTGQQCYKKDSDDLVPCNSPEAVALSGAEKQDGMRGHINPMSYSFVPKSGGGHYDKTECVKDNVTGLIWEGKVNNSADRRHYQNLYSHEVSAVFPDVGSYLRHVNGIQLCGFNDWRLPTVYELQSLVDYSKPGRSLPAINTDWFPYTRIATHKFPFPPNDLDNAPFLQHEAVYMTSSKSLKNHPLSGTSAVFWNVAFGKGGAIDILGQSGKAVRLVRGPTAPTLARCPSSAPGRFVINGDEVTDTQTGLVWARCGVGQNWDGNTCVGDAHDLSHQEAMEHAKGRQGWRLPNVKELSSILDMACSDPRLNPFVEDWRPAIDATVFPNASSKTKSGGFVIHGGTYWTATPYAGDPLWETSVWVVDFDTPAVYPTVGRMPLSAAVRLVRTNP</sequence>
<dbReference type="AlphaFoldDB" id="A0A3M6QFA1"/>
<evidence type="ECO:0000256" key="1">
    <source>
        <dbReference type="SAM" id="MobiDB-lite"/>
    </source>
</evidence>
<gene>
    <name evidence="4" type="ORF">EBQ25_03805</name>
</gene>
<name>A0A3M6QFA1_9BURK</name>
<dbReference type="PANTHER" id="PTHR35812">
    <property type="entry name" value="LIPOPROTEIN"/>
    <property type="match status" value="1"/>
</dbReference>
<dbReference type="Proteomes" id="UP000267035">
    <property type="component" value="Unassembled WGS sequence"/>
</dbReference>
<proteinExistence type="predicted"/>
<feature type="compositionally biased region" description="Polar residues" evidence="1">
    <location>
        <begin position="318"/>
        <end position="343"/>
    </location>
</feature>
<dbReference type="EMBL" id="RDQL01000003">
    <property type="protein sequence ID" value="RMX01778.1"/>
    <property type="molecule type" value="Genomic_DNA"/>
</dbReference>
<feature type="signal peptide" evidence="2">
    <location>
        <begin position="1"/>
        <end position="29"/>
    </location>
</feature>
<reference evidence="4 5" key="1">
    <citation type="submission" date="2018-10" db="EMBL/GenBank/DDBJ databases">
        <title>Comamonadaceae CDC group NO-1 genome sequencing and assembly.</title>
        <authorList>
            <person name="Bernier A.-M."/>
            <person name="Bernard K."/>
        </authorList>
    </citation>
    <scope>NUCLEOTIDE SEQUENCE [LARGE SCALE GENOMIC DNA]</scope>
    <source>
        <strain evidence="4 5">NML161473</strain>
    </source>
</reference>
<feature type="domain" description="Lcl C-terminal" evidence="3">
    <location>
        <begin position="580"/>
        <end position="724"/>
    </location>
</feature>
<evidence type="ECO:0000256" key="2">
    <source>
        <dbReference type="SAM" id="SignalP"/>
    </source>
</evidence>
<dbReference type="PANTHER" id="PTHR35812:SF1">
    <property type="entry name" value="LIPOPROTEIN"/>
    <property type="match status" value="1"/>
</dbReference>
<comment type="caution">
    <text evidence="4">The sequence shown here is derived from an EMBL/GenBank/DDBJ whole genome shotgun (WGS) entry which is preliminary data.</text>
</comment>